<comment type="caution">
    <text evidence="1">The sequence shown here is derived from an EMBL/GenBank/DDBJ whole genome shotgun (WGS) entry which is preliminary data.</text>
</comment>
<evidence type="ECO:0000313" key="1">
    <source>
        <dbReference type="EMBL" id="MPC81879.1"/>
    </source>
</evidence>
<organism evidence="1 2">
    <name type="scientific">Portunus trituberculatus</name>
    <name type="common">Swimming crab</name>
    <name type="synonym">Neptunus trituberculatus</name>
    <dbReference type="NCBI Taxonomy" id="210409"/>
    <lineage>
        <taxon>Eukaryota</taxon>
        <taxon>Metazoa</taxon>
        <taxon>Ecdysozoa</taxon>
        <taxon>Arthropoda</taxon>
        <taxon>Crustacea</taxon>
        <taxon>Multicrustacea</taxon>
        <taxon>Malacostraca</taxon>
        <taxon>Eumalacostraca</taxon>
        <taxon>Eucarida</taxon>
        <taxon>Decapoda</taxon>
        <taxon>Pleocyemata</taxon>
        <taxon>Brachyura</taxon>
        <taxon>Eubrachyura</taxon>
        <taxon>Portunoidea</taxon>
        <taxon>Portunidae</taxon>
        <taxon>Portuninae</taxon>
        <taxon>Portunus</taxon>
    </lineage>
</organism>
<sequence>MAFTSSVPHRVSIPSPFALPSRADQQVKEWKITLDCYNMRVLASSEECGSSNSEASIFPGVVSSFAPLLHITHPVLIDS</sequence>
<gene>
    <name evidence="1" type="ORF">E2C01_076517</name>
</gene>
<dbReference type="EMBL" id="VSRR010058281">
    <property type="protein sequence ID" value="MPC81879.1"/>
    <property type="molecule type" value="Genomic_DNA"/>
</dbReference>
<keyword evidence="2" id="KW-1185">Reference proteome</keyword>
<proteinExistence type="predicted"/>
<accession>A0A5B7IJ07</accession>
<reference evidence="1 2" key="1">
    <citation type="submission" date="2019-05" db="EMBL/GenBank/DDBJ databases">
        <title>Another draft genome of Portunus trituberculatus and its Hox gene families provides insights of decapod evolution.</title>
        <authorList>
            <person name="Jeong J.-H."/>
            <person name="Song I."/>
            <person name="Kim S."/>
            <person name="Choi T."/>
            <person name="Kim D."/>
            <person name="Ryu S."/>
            <person name="Kim W."/>
        </authorList>
    </citation>
    <scope>NUCLEOTIDE SEQUENCE [LARGE SCALE GENOMIC DNA]</scope>
    <source>
        <tissue evidence="1">Muscle</tissue>
    </source>
</reference>
<protein>
    <submittedName>
        <fullName evidence="1">Uncharacterized protein</fullName>
    </submittedName>
</protein>
<name>A0A5B7IJ07_PORTR</name>
<dbReference type="AlphaFoldDB" id="A0A5B7IJ07"/>
<dbReference type="Proteomes" id="UP000324222">
    <property type="component" value="Unassembled WGS sequence"/>
</dbReference>
<evidence type="ECO:0000313" key="2">
    <source>
        <dbReference type="Proteomes" id="UP000324222"/>
    </source>
</evidence>